<accession>A0A511MNJ2</accession>
<evidence type="ECO:0000313" key="1">
    <source>
        <dbReference type="EMBL" id="GEM42182.1"/>
    </source>
</evidence>
<proteinExistence type="predicted"/>
<gene>
    <name evidence="1" type="ORF">NN4_67010</name>
</gene>
<evidence type="ECO:0000313" key="2">
    <source>
        <dbReference type="Proteomes" id="UP000321424"/>
    </source>
</evidence>
<keyword evidence="2" id="KW-1185">Reference proteome</keyword>
<protein>
    <submittedName>
        <fullName evidence="1">Uncharacterized protein</fullName>
    </submittedName>
</protein>
<dbReference type="Proteomes" id="UP000321424">
    <property type="component" value="Unassembled WGS sequence"/>
</dbReference>
<comment type="caution">
    <text evidence="1">The sequence shown here is derived from an EMBL/GenBank/DDBJ whole genome shotgun (WGS) entry which is preliminary data.</text>
</comment>
<name>A0A511MNJ2_9NOCA</name>
<reference evidence="1 2" key="1">
    <citation type="submission" date="2019-07" db="EMBL/GenBank/DDBJ databases">
        <title>Whole genome shotgun sequence of Nocardia ninae NBRC 108245.</title>
        <authorList>
            <person name="Hosoyama A."/>
            <person name="Uohara A."/>
            <person name="Ohji S."/>
            <person name="Ichikawa N."/>
        </authorList>
    </citation>
    <scope>NUCLEOTIDE SEQUENCE [LARGE SCALE GENOMIC DNA]</scope>
    <source>
        <strain evidence="1 2">NBRC 108245</strain>
    </source>
</reference>
<sequence>MVNEGDRVRIGTSGVSVFTVVDIEDDRAVVESVEDAPGRYPWTVRVADLVPAED</sequence>
<organism evidence="1 2">
    <name type="scientific">Nocardia ninae NBRC 108245</name>
    <dbReference type="NCBI Taxonomy" id="1210091"/>
    <lineage>
        <taxon>Bacteria</taxon>
        <taxon>Bacillati</taxon>
        <taxon>Actinomycetota</taxon>
        <taxon>Actinomycetes</taxon>
        <taxon>Mycobacteriales</taxon>
        <taxon>Nocardiaceae</taxon>
        <taxon>Nocardia</taxon>
    </lineage>
</organism>
<dbReference type="RefSeq" id="WP_186818755.1">
    <property type="nucleotide sequence ID" value="NZ_BJXA01000064.1"/>
</dbReference>
<dbReference type="EMBL" id="BJXA01000064">
    <property type="protein sequence ID" value="GEM42182.1"/>
    <property type="molecule type" value="Genomic_DNA"/>
</dbReference>
<dbReference type="AlphaFoldDB" id="A0A511MNJ2"/>